<dbReference type="EMBL" id="VSSQ01006965">
    <property type="protein sequence ID" value="MPM34412.1"/>
    <property type="molecule type" value="Genomic_DNA"/>
</dbReference>
<dbReference type="InterPro" id="IPR000212">
    <property type="entry name" value="DNA_helicase_UvrD/REP"/>
</dbReference>
<keyword evidence="4" id="KW-0067">ATP-binding</keyword>
<dbReference type="Gene3D" id="3.40.50.300">
    <property type="entry name" value="P-loop containing nucleotide triphosphate hydrolases"/>
    <property type="match status" value="2"/>
</dbReference>
<dbReference type="SUPFAM" id="SSF52540">
    <property type="entry name" value="P-loop containing nucleoside triphosphate hydrolases"/>
    <property type="match status" value="1"/>
</dbReference>
<feature type="domain" description="UvrD-like helicase C-terminal" evidence="5">
    <location>
        <begin position="244"/>
        <end position="305"/>
    </location>
</feature>
<evidence type="ECO:0000259" key="5">
    <source>
        <dbReference type="Pfam" id="PF13361"/>
    </source>
</evidence>
<keyword evidence="3 6" id="KW-0347">Helicase</keyword>
<evidence type="ECO:0000256" key="2">
    <source>
        <dbReference type="ARBA" id="ARBA00022801"/>
    </source>
</evidence>
<dbReference type="GO" id="GO:0000725">
    <property type="term" value="P:recombinational repair"/>
    <property type="evidence" value="ECO:0007669"/>
    <property type="project" value="TreeGrafter"/>
</dbReference>
<gene>
    <name evidence="6" type="primary">rep_22</name>
    <name evidence="6" type="ORF">SDC9_80995</name>
</gene>
<dbReference type="Pfam" id="PF13361">
    <property type="entry name" value="UvrD_C"/>
    <property type="match status" value="2"/>
</dbReference>
<evidence type="ECO:0000313" key="6">
    <source>
        <dbReference type="EMBL" id="MPM34412.1"/>
    </source>
</evidence>
<organism evidence="6">
    <name type="scientific">bioreactor metagenome</name>
    <dbReference type="NCBI Taxonomy" id="1076179"/>
    <lineage>
        <taxon>unclassified sequences</taxon>
        <taxon>metagenomes</taxon>
        <taxon>ecological metagenomes</taxon>
    </lineage>
</organism>
<name>A0A644Z111_9ZZZZ</name>
<dbReference type="PANTHER" id="PTHR11070">
    <property type="entry name" value="UVRD / RECB / PCRA DNA HELICASE FAMILY MEMBER"/>
    <property type="match status" value="1"/>
</dbReference>
<dbReference type="GO" id="GO:0016787">
    <property type="term" value="F:hydrolase activity"/>
    <property type="evidence" value="ECO:0007669"/>
    <property type="project" value="UniProtKB-KW"/>
</dbReference>
<evidence type="ECO:0000256" key="1">
    <source>
        <dbReference type="ARBA" id="ARBA00022741"/>
    </source>
</evidence>
<sequence>MQAKGLEERVHVRHFHKWSRDQLAAYHLLPENPRQYSTAQLMREYVTRLIKGVDDGHVPTGQYHAILIDEGHDFESEWLRLVTRMVDPGTRSLLLLYDDAQSIYDRSKKRGFSLKSVGIEAQGRTTILKINYRNTRQILQLANRIAGDMINAEEQSSEDGIPLLKPMSCGREGPAPIVIDLPLLADRAAQVAELLADHHAQGHAWRDMAVLCRHHDEMHVCELALARKRLPHRVRSRTGDFQPHEDVVQIMTMHASKGLEWPIVAVVGGDAGAVKSSKKDSDPELESRLVYVAAARATHQLLVSLPPEARPTEVTA</sequence>
<reference evidence="6" key="1">
    <citation type="submission" date="2019-08" db="EMBL/GenBank/DDBJ databases">
        <authorList>
            <person name="Kucharzyk K."/>
            <person name="Murdoch R.W."/>
            <person name="Higgins S."/>
            <person name="Loffler F."/>
        </authorList>
    </citation>
    <scope>NUCLEOTIDE SEQUENCE</scope>
</reference>
<accession>A0A644Z111</accession>
<keyword evidence="1" id="KW-0547">Nucleotide-binding</keyword>
<comment type="caution">
    <text evidence="6">The sequence shown here is derived from an EMBL/GenBank/DDBJ whole genome shotgun (WGS) entry which is preliminary data.</text>
</comment>
<feature type="domain" description="UvrD-like helicase C-terminal" evidence="5">
    <location>
        <begin position="128"/>
        <end position="238"/>
    </location>
</feature>
<dbReference type="PANTHER" id="PTHR11070:SF2">
    <property type="entry name" value="ATP-DEPENDENT DNA HELICASE SRS2"/>
    <property type="match status" value="1"/>
</dbReference>
<evidence type="ECO:0000256" key="4">
    <source>
        <dbReference type="ARBA" id="ARBA00022840"/>
    </source>
</evidence>
<protein>
    <submittedName>
        <fullName evidence="6">ATP-dependent DNA helicase Rep</fullName>
        <ecNumber evidence="6">3.6.4.12</ecNumber>
    </submittedName>
</protein>
<dbReference type="EC" id="3.6.4.12" evidence="6"/>
<keyword evidence="2 6" id="KW-0378">Hydrolase</keyword>
<proteinExistence type="predicted"/>
<dbReference type="InterPro" id="IPR027417">
    <property type="entry name" value="P-loop_NTPase"/>
</dbReference>
<dbReference type="AlphaFoldDB" id="A0A644Z111"/>
<dbReference type="GO" id="GO:0005524">
    <property type="term" value="F:ATP binding"/>
    <property type="evidence" value="ECO:0007669"/>
    <property type="project" value="UniProtKB-KW"/>
</dbReference>
<dbReference type="GO" id="GO:0043138">
    <property type="term" value="F:3'-5' DNA helicase activity"/>
    <property type="evidence" value="ECO:0007669"/>
    <property type="project" value="TreeGrafter"/>
</dbReference>
<dbReference type="GO" id="GO:0003677">
    <property type="term" value="F:DNA binding"/>
    <property type="evidence" value="ECO:0007669"/>
    <property type="project" value="InterPro"/>
</dbReference>
<dbReference type="InterPro" id="IPR014017">
    <property type="entry name" value="DNA_helicase_UvrD-like_C"/>
</dbReference>
<evidence type="ECO:0000256" key="3">
    <source>
        <dbReference type="ARBA" id="ARBA00022806"/>
    </source>
</evidence>